<organism evidence="1 2">
    <name type="scientific">Sorghum bicolor</name>
    <name type="common">Sorghum</name>
    <name type="synonym">Sorghum vulgare</name>
    <dbReference type="NCBI Taxonomy" id="4558"/>
    <lineage>
        <taxon>Eukaryota</taxon>
        <taxon>Viridiplantae</taxon>
        <taxon>Streptophyta</taxon>
        <taxon>Embryophyta</taxon>
        <taxon>Tracheophyta</taxon>
        <taxon>Spermatophyta</taxon>
        <taxon>Magnoliopsida</taxon>
        <taxon>Liliopsida</taxon>
        <taxon>Poales</taxon>
        <taxon>Poaceae</taxon>
        <taxon>PACMAD clade</taxon>
        <taxon>Panicoideae</taxon>
        <taxon>Andropogonodae</taxon>
        <taxon>Andropogoneae</taxon>
        <taxon>Sorghinae</taxon>
        <taxon>Sorghum</taxon>
    </lineage>
</organism>
<evidence type="ECO:0000313" key="1">
    <source>
        <dbReference type="EMBL" id="KXG31685.1"/>
    </source>
</evidence>
<name>A0A1B6Q1D9_SORBI</name>
<protein>
    <submittedName>
        <fullName evidence="1">Uncharacterized protein</fullName>
    </submittedName>
</protein>
<dbReference type="InParanoid" id="A0A1B6Q1D9"/>
<evidence type="ECO:0000313" key="2">
    <source>
        <dbReference type="Proteomes" id="UP000000768"/>
    </source>
</evidence>
<dbReference type="EMBL" id="CM000762">
    <property type="protein sequence ID" value="KXG31685.1"/>
    <property type="molecule type" value="Genomic_DNA"/>
</dbReference>
<dbReference type="Proteomes" id="UP000000768">
    <property type="component" value="Chromosome 3"/>
</dbReference>
<gene>
    <name evidence="1" type="ORF">SORBI_3003G042000</name>
</gene>
<dbReference type="Gramene" id="KXG31685">
    <property type="protein sequence ID" value="KXG31685"/>
    <property type="gene ID" value="SORBI_3003G042000"/>
</dbReference>
<proteinExistence type="predicted"/>
<reference evidence="2" key="2">
    <citation type="journal article" date="2018" name="Plant J.">
        <title>The Sorghum bicolor reference genome: improved assembly, gene annotations, a transcriptome atlas, and signatures of genome organization.</title>
        <authorList>
            <person name="McCormick R.F."/>
            <person name="Truong S.K."/>
            <person name="Sreedasyam A."/>
            <person name="Jenkins J."/>
            <person name="Shu S."/>
            <person name="Sims D."/>
            <person name="Kennedy M."/>
            <person name="Amirebrahimi M."/>
            <person name="Weers B.D."/>
            <person name="McKinley B."/>
            <person name="Mattison A."/>
            <person name="Morishige D.T."/>
            <person name="Grimwood J."/>
            <person name="Schmutz J."/>
            <person name="Mullet J.E."/>
        </authorList>
    </citation>
    <scope>NUCLEOTIDE SEQUENCE [LARGE SCALE GENOMIC DNA]</scope>
    <source>
        <strain evidence="2">cv. BTx623</strain>
    </source>
</reference>
<reference evidence="1 2" key="1">
    <citation type="journal article" date="2009" name="Nature">
        <title>The Sorghum bicolor genome and the diversification of grasses.</title>
        <authorList>
            <person name="Paterson A.H."/>
            <person name="Bowers J.E."/>
            <person name="Bruggmann R."/>
            <person name="Dubchak I."/>
            <person name="Grimwood J."/>
            <person name="Gundlach H."/>
            <person name="Haberer G."/>
            <person name="Hellsten U."/>
            <person name="Mitros T."/>
            <person name="Poliakov A."/>
            <person name="Schmutz J."/>
            <person name="Spannagl M."/>
            <person name="Tang H."/>
            <person name="Wang X."/>
            <person name="Wicker T."/>
            <person name="Bharti A.K."/>
            <person name="Chapman J."/>
            <person name="Feltus F.A."/>
            <person name="Gowik U."/>
            <person name="Grigoriev I.V."/>
            <person name="Lyons E."/>
            <person name="Maher C.A."/>
            <person name="Martis M."/>
            <person name="Narechania A."/>
            <person name="Otillar R.P."/>
            <person name="Penning B.W."/>
            <person name="Salamov A.A."/>
            <person name="Wang Y."/>
            <person name="Zhang L."/>
            <person name="Carpita N.C."/>
            <person name="Freeling M."/>
            <person name="Gingle A.R."/>
            <person name="Hash C.T."/>
            <person name="Keller B."/>
            <person name="Klein P."/>
            <person name="Kresovich S."/>
            <person name="McCann M.C."/>
            <person name="Ming R."/>
            <person name="Peterson D.G."/>
            <person name="Mehboob-ur-Rahman"/>
            <person name="Ware D."/>
            <person name="Westhoff P."/>
            <person name="Mayer K.F."/>
            <person name="Messing J."/>
            <person name="Rokhsar D.S."/>
        </authorList>
    </citation>
    <scope>NUCLEOTIDE SEQUENCE [LARGE SCALE GENOMIC DNA]</scope>
    <source>
        <strain evidence="2">cv. BTx623</strain>
    </source>
</reference>
<dbReference type="AlphaFoldDB" id="A0A1B6Q1D9"/>
<accession>A0A1B6Q1D9</accession>
<keyword evidence="2" id="KW-1185">Reference proteome</keyword>
<sequence>MDPIPIHKWLSRPCFRKWALLTGGNNKPGRSRTEKARPQAAGAARIGFRAAHTSSLDAATEQRLRLLFGRQVSFGFDCHLSSGEPRARRCVSVLPMRTDGVSSPNRT</sequence>